<dbReference type="Proteomes" id="UP000500767">
    <property type="component" value="Chromosome"/>
</dbReference>
<dbReference type="CDD" id="cd00143">
    <property type="entry name" value="PP2Cc"/>
    <property type="match status" value="1"/>
</dbReference>
<evidence type="ECO:0000259" key="7">
    <source>
        <dbReference type="PROSITE" id="PS51746"/>
    </source>
</evidence>
<dbReference type="PROSITE" id="PS51746">
    <property type="entry name" value="PPM_2"/>
    <property type="match status" value="1"/>
</dbReference>
<dbReference type="InterPro" id="IPR001932">
    <property type="entry name" value="PPM-type_phosphatase-like_dom"/>
</dbReference>
<dbReference type="InterPro" id="IPR036457">
    <property type="entry name" value="PPM-type-like_dom_sf"/>
</dbReference>
<dbReference type="Gene3D" id="3.60.40.10">
    <property type="entry name" value="PPM-type phosphatase domain"/>
    <property type="match status" value="1"/>
</dbReference>
<keyword evidence="2" id="KW-0547">Nucleotide-binding</keyword>
<dbReference type="AlphaFoldDB" id="A0A6M8HH55"/>
<evidence type="ECO:0000256" key="4">
    <source>
        <dbReference type="ARBA" id="ARBA00022840"/>
    </source>
</evidence>
<keyword evidence="4" id="KW-0067">ATP-binding</keyword>
<evidence type="ECO:0000256" key="5">
    <source>
        <dbReference type="SAM" id="Phobius"/>
    </source>
</evidence>
<dbReference type="RefSeq" id="WP_171836124.1">
    <property type="nucleotide sequence ID" value="NZ_CP053708.1"/>
</dbReference>
<feature type="domain" description="Protein kinase" evidence="6">
    <location>
        <begin position="274"/>
        <end position="546"/>
    </location>
</feature>
<evidence type="ECO:0000313" key="9">
    <source>
        <dbReference type="Proteomes" id="UP000500767"/>
    </source>
</evidence>
<name>A0A6M8HH55_9PROT</name>
<proteinExistence type="predicted"/>
<feature type="transmembrane region" description="Helical" evidence="5">
    <location>
        <begin position="556"/>
        <end position="573"/>
    </location>
</feature>
<evidence type="ECO:0000256" key="2">
    <source>
        <dbReference type="ARBA" id="ARBA00022741"/>
    </source>
</evidence>
<organism evidence="8 9">
    <name type="scientific">Lichenicola cladoniae</name>
    <dbReference type="NCBI Taxonomy" id="1484109"/>
    <lineage>
        <taxon>Bacteria</taxon>
        <taxon>Pseudomonadati</taxon>
        <taxon>Pseudomonadota</taxon>
        <taxon>Alphaproteobacteria</taxon>
        <taxon>Acetobacterales</taxon>
        <taxon>Acetobacteraceae</taxon>
        <taxon>Lichenicola</taxon>
    </lineage>
</organism>
<dbReference type="GO" id="GO:0004674">
    <property type="term" value="F:protein serine/threonine kinase activity"/>
    <property type="evidence" value="ECO:0007669"/>
    <property type="project" value="TreeGrafter"/>
</dbReference>
<dbReference type="GO" id="GO:0005524">
    <property type="term" value="F:ATP binding"/>
    <property type="evidence" value="ECO:0007669"/>
    <property type="project" value="UniProtKB-KW"/>
</dbReference>
<sequence length="578" mass="62438">MQTERCGDGTAVPALAFGWCSVQGRRGRNEDFVAFRGGDIAMLADQGFVAAIADGVGGHLGGREAAETTVRGFIDAQSSQSPLRSMRERAALALNAMNQWIHAVGRTDEALDGMATTFTGLIMLGRVAHIVHVGDSRLYCLRDGRLFRLTTDHASERPGQTHMLTRAIGLSNELAIATATEPVHVHDRFLLCTDGVHGVLSDTEIVAVLTRGDPALAAERLVQAALGARSTDNVSVAVLDVEALPPVQQDELILALSGLDRLADPQAGQEVDGFRLVRLLARGRHAWVFVALDLLGEFGDVVLKFPAGPDETARRMVLREEWIGLRVRSPWLAAPVPLPADRRTMLYAVQAYHSGGTLDQRLRRSPPLSLGAGLAIATKLGKAVATLHRAGVIHRDIKPENVQLDLSGGVRLLDLGVALVSGLADQTARDGSSPGVPGTASYMAPELLAGSSSGDARSDLFALGVTLYRAWSGAWPYGEIEPFQRPQFGRPTPLATYRPDLPRWLGAVLTRAVAVRPEDRQDDVIELILELEHGAEMPGVFLHDRLTLLTRNPVRFWQAVSLLLVLVLLSLVLRQADW</sequence>
<feature type="domain" description="PPM-type phosphatase" evidence="7">
    <location>
        <begin position="16"/>
        <end position="241"/>
    </location>
</feature>
<dbReference type="SUPFAM" id="SSF56112">
    <property type="entry name" value="Protein kinase-like (PK-like)"/>
    <property type="match status" value="1"/>
</dbReference>
<keyword evidence="5" id="KW-1133">Transmembrane helix</keyword>
<dbReference type="InterPro" id="IPR011009">
    <property type="entry name" value="Kinase-like_dom_sf"/>
</dbReference>
<reference evidence="8 9" key="1">
    <citation type="journal article" date="2014" name="World J. Microbiol. Biotechnol.">
        <title>Biodiversity and physiological characteristics of Antarctic and Arctic lichens-associated bacteria.</title>
        <authorList>
            <person name="Lee Y.M."/>
            <person name="Kim E.H."/>
            <person name="Lee H.K."/>
            <person name="Hong S.G."/>
        </authorList>
    </citation>
    <scope>NUCLEOTIDE SEQUENCE [LARGE SCALE GENOMIC DNA]</scope>
    <source>
        <strain evidence="8 9">PAMC 26569</strain>
    </source>
</reference>
<keyword evidence="5" id="KW-0472">Membrane</keyword>
<dbReference type="CDD" id="cd14014">
    <property type="entry name" value="STKc_PknB_like"/>
    <property type="match status" value="1"/>
</dbReference>
<evidence type="ECO:0000313" key="8">
    <source>
        <dbReference type="EMBL" id="QKE88942.1"/>
    </source>
</evidence>
<evidence type="ECO:0000256" key="1">
    <source>
        <dbReference type="ARBA" id="ARBA00022679"/>
    </source>
</evidence>
<dbReference type="SMART" id="SM00220">
    <property type="entry name" value="S_TKc"/>
    <property type="match status" value="1"/>
</dbReference>
<keyword evidence="1" id="KW-0808">Transferase</keyword>
<dbReference type="EMBL" id="CP053708">
    <property type="protein sequence ID" value="QKE88942.1"/>
    <property type="molecule type" value="Genomic_DNA"/>
</dbReference>
<protein>
    <submittedName>
        <fullName evidence="8">Bifunctional protein-serine/threonine kinase/phosphatase</fullName>
    </submittedName>
</protein>
<dbReference type="SMART" id="SM00331">
    <property type="entry name" value="PP2C_SIG"/>
    <property type="match status" value="1"/>
</dbReference>
<keyword evidence="3 8" id="KW-0418">Kinase</keyword>
<dbReference type="SMART" id="SM00332">
    <property type="entry name" value="PP2Cc"/>
    <property type="match status" value="1"/>
</dbReference>
<gene>
    <name evidence="8" type="ORF">HN018_01770</name>
</gene>
<dbReference type="PANTHER" id="PTHR43289">
    <property type="entry name" value="MITOGEN-ACTIVATED PROTEIN KINASE KINASE KINASE 20-RELATED"/>
    <property type="match status" value="1"/>
</dbReference>
<dbReference type="KEGG" id="lck:HN018_01770"/>
<dbReference type="SUPFAM" id="SSF81606">
    <property type="entry name" value="PP2C-like"/>
    <property type="match status" value="1"/>
</dbReference>
<evidence type="ECO:0000259" key="6">
    <source>
        <dbReference type="PROSITE" id="PS50011"/>
    </source>
</evidence>
<dbReference type="PANTHER" id="PTHR43289:SF34">
    <property type="entry name" value="SERINE_THREONINE-PROTEIN KINASE YBDM-RELATED"/>
    <property type="match status" value="1"/>
</dbReference>
<accession>A0A6M8HH55</accession>
<dbReference type="InterPro" id="IPR000719">
    <property type="entry name" value="Prot_kinase_dom"/>
</dbReference>
<evidence type="ECO:0000256" key="3">
    <source>
        <dbReference type="ARBA" id="ARBA00022777"/>
    </source>
</evidence>
<keyword evidence="9" id="KW-1185">Reference proteome</keyword>
<dbReference type="Gene3D" id="1.10.510.10">
    <property type="entry name" value="Transferase(Phosphotransferase) domain 1"/>
    <property type="match status" value="1"/>
</dbReference>
<dbReference type="Pfam" id="PF00069">
    <property type="entry name" value="Pkinase"/>
    <property type="match status" value="1"/>
</dbReference>
<dbReference type="PROSITE" id="PS50011">
    <property type="entry name" value="PROTEIN_KINASE_DOM"/>
    <property type="match status" value="1"/>
</dbReference>
<dbReference type="Pfam" id="PF13672">
    <property type="entry name" value="PP2C_2"/>
    <property type="match status" value="1"/>
</dbReference>
<keyword evidence="5" id="KW-0812">Transmembrane</keyword>